<reference evidence="7 8" key="1">
    <citation type="submission" date="2011-09" db="EMBL/GenBank/DDBJ databases">
        <title>Complete sequence of plasmid of Thioflavicoccus mobilis 8321.</title>
        <authorList>
            <consortium name="US DOE Joint Genome Institute"/>
            <person name="Lucas S."/>
            <person name="Han J."/>
            <person name="Lapidus A."/>
            <person name="Cheng J.-F."/>
            <person name="Goodwin L."/>
            <person name="Pitluck S."/>
            <person name="Peters L."/>
            <person name="Ovchinnikova G."/>
            <person name="Lu M."/>
            <person name="Detter J.C."/>
            <person name="Han C."/>
            <person name="Tapia R."/>
            <person name="Land M."/>
            <person name="Hauser L."/>
            <person name="Kyrpides N."/>
            <person name="Ivanova N."/>
            <person name="Pagani I."/>
            <person name="Vogl K."/>
            <person name="Liu Z."/>
            <person name="Imhoff J."/>
            <person name="Thiel V."/>
            <person name="Frigaard N.-U."/>
            <person name="Bryant D."/>
            <person name="Woyke T."/>
        </authorList>
    </citation>
    <scope>NUCLEOTIDE SEQUENCE [LARGE SCALE GENOMIC DNA]</scope>
    <source>
        <strain evidence="7 8">8321</strain>
        <plasmid evidence="8">Plasmid pTHIMO01</plasmid>
    </source>
</reference>
<evidence type="ECO:0000256" key="3">
    <source>
        <dbReference type="ARBA" id="ARBA00022801"/>
    </source>
</evidence>
<evidence type="ECO:0000256" key="4">
    <source>
        <dbReference type="ARBA" id="ARBA00022833"/>
    </source>
</evidence>
<evidence type="ECO:0000259" key="6">
    <source>
        <dbReference type="PROSITE" id="PS50249"/>
    </source>
</evidence>
<name>L0H3Y4_9GAMM</name>
<dbReference type="RefSeq" id="WP_015282504.1">
    <property type="nucleotide sequence ID" value="NC_019941.1"/>
</dbReference>
<evidence type="ECO:0000256" key="1">
    <source>
        <dbReference type="ARBA" id="ARBA00022670"/>
    </source>
</evidence>
<keyword evidence="1" id="KW-0645">Protease</keyword>
<dbReference type="PATRIC" id="fig|765912.4.peg.3654"/>
<keyword evidence="8" id="KW-1185">Reference proteome</keyword>
<accession>L0H3Y4</accession>
<dbReference type="GO" id="GO:0008237">
    <property type="term" value="F:metallopeptidase activity"/>
    <property type="evidence" value="ECO:0007669"/>
    <property type="project" value="UniProtKB-KW"/>
</dbReference>
<feature type="domain" description="MPN" evidence="6">
    <location>
        <begin position="45"/>
        <end position="166"/>
    </location>
</feature>
<evidence type="ECO:0000256" key="2">
    <source>
        <dbReference type="ARBA" id="ARBA00022723"/>
    </source>
</evidence>
<dbReference type="CDD" id="cd08071">
    <property type="entry name" value="MPN_DUF2466"/>
    <property type="match status" value="1"/>
</dbReference>
<proteinExistence type="predicted"/>
<dbReference type="Gene3D" id="3.40.140.10">
    <property type="entry name" value="Cytidine Deaminase, domain 2"/>
    <property type="match status" value="1"/>
</dbReference>
<keyword evidence="5" id="KW-0482">Metalloprotease</keyword>
<keyword evidence="2" id="KW-0479">Metal-binding</keyword>
<dbReference type="PANTHER" id="PTHR30471:SF3">
    <property type="entry name" value="UPF0758 PROTEIN YEES-RELATED"/>
    <property type="match status" value="1"/>
</dbReference>
<sequence length="166" mass="18424">MATRIHPGTALQVQDSNGRYRSASDEDVLNAARSAINRRFRRGRALTSPVDSQEFLAVRLAHLEHEVFAVLWLDNRHRILAFEELFRGTIDGSSVHPREVVKFALCHNAAACIMAHNHSSGVSEPSRADLNTTQRLKDALVLIDVRVLDHIVVGETRTSLAARGLV</sequence>
<geneLocation type="plasmid" evidence="7 8">
    <name>pTHIMO01</name>
</geneLocation>
<dbReference type="KEGG" id="tmb:Thimo_3733"/>
<dbReference type="OrthoDB" id="9804482at2"/>
<evidence type="ECO:0000313" key="7">
    <source>
        <dbReference type="EMBL" id="AGA92385.1"/>
    </source>
</evidence>
<dbReference type="InterPro" id="IPR025657">
    <property type="entry name" value="RadC_JAB"/>
</dbReference>
<keyword evidence="4" id="KW-0862">Zinc</keyword>
<dbReference type="PANTHER" id="PTHR30471">
    <property type="entry name" value="DNA REPAIR PROTEIN RADC"/>
    <property type="match status" value="1"/>
</dbReference>
<dbReference type="HOGENOM" id="CLU_073529_3_1_6"/>
<evidence type="ECO:0000313" key="8">
    <source>
        <dbReference type="Proteomes" id="UP000010816"/>
    </source>
</evidence>
<protein>
    <submittedName>
        <fullName evidence="7">DNA repair protein</fullName>
    </submittedName>
</protein>
<dbReference type="Proteomes" id="UP000010816">
    <property type="component" value="Plasmid pTHIMO01"/>
</dbReference>
<dbReference type="PROSITE" id="PS50249">
    <property type="entry name" value="MPN"/>
    <property type="match status" value="1"/>
</dbReference>
<evidence type="ECO:0000256" key="5">
    <source>
        <dbReference type="ARBA" id="ARBA00023049"/>
    </source>
</evidence>
<dbReference type="Pfam" id="PF04002">
    <property type="entry name" value="RadC"/>
    <property type="match status" value="1"/>
</dbReference>
<gene>
    <name evidence="7" type="ORF">Thimo_3733</name>
</gene>
<dbReference type="GO" id="GO:0046872">
    <property type="term" value="F:metal ion binding"/>
    <property type="evidence" value="ECO:0007669"/>
    <property type="project" value="UniProtKB-KW"/>
</dbReference>
<keyword evidence="3" id="KW-0378">Hydrolase</keyword>
<dbReference type="GO" id="GO:0006508">
    <property type="term" value="P:proteolysis"/>
    <property type="evidence" value="ECO:0007669"/>
    <property type="project" value="UniProtKB-KW"/>
</dbReference>
<dbReference type="AlphaFoldDB" id="L0H3Y4"/>
<dbReference type="InterPro" id="IPR001405">
    <property type="entry name" value="UPF0758"/>
</dbReference>
<dbReference type="InterPro" id="IPR037518">
    <property type="entry name" value="MPN"/>
</dbReference>
<dbReference type="EMBL" id="CP003052">
    <property type="protein sequence ID" value="AGA92385.1"/>
    <property type="molecule type" value="Genomic_DNA"/>
</dbReference>
<organism evidence="7 8">
    <name type="scientific">Thioflavicoccus mobilis 8321</name>
    <dbReference type="NCBI Taxonomy" id="765912"/>
    <lineage>
        <taxon>Bacteria</taxon>
        <taxon>Pseudomonadati</taxon>
        <taxon>Pseudomonadota</taxon>
        <taxon>Gammaproteobacteria</taxon>
        <taxon>Chromatiales</taxon>
        <taxon>Chromatiaceae</taxon>
        <taxon>Thioflavicoccus</taxon>
    </lineage>
</organism>
<keyword evidence="7" id="KW-0614">Plasmid</keyword>